<dbReference type="AlphaFoldDB" id="A0A839DSE5"/>
<reference evidence="1 2" key="1">
    <citation type="submission" date="2020-07" db="EMBL/GenBank/DDBJ databases">
        <title>Sequencing the genomes of 1000 actinobacteria strains.</title>
        <authorList>
            <person name="Klenk H.-P."/>
        </authorList>
    </citation>
    <scope>NUCLEOTIDE SEQUENCE [LARGE SCALE GENOMIC DNA]</scope>
    <source>
        <strain evidence="1 2">DSM 45975</strain>
    </source>
</reference>
<sequence length="76" mass="8443">MLMAARVPRRSDRGMDSEVADRRQARITSTVLAAPVLAVSILLTRGFSASFPLTTWKALVVCWHCPAWWASQHCST</sequence>
<dbReference type="Proteomes" id="UP000569329">
    <property type="component" value="Unassembled WGS sequence"/>
</dbReference>
<accession>A0A839DSE5</accession>
<evidence type="ECO:0000313" key="1">
    <source>
        <dbReference type="EMBL" id="MBA8823880.1"/>
    </source>
</evidence>
<name>A0A839DSE5_9PSEU</name>
<gene>
    <name evidence="1" type="ORF">FHX42_001209</name>
</gene>
<evidence type="ECO:0000313" key="2">
    <source>
        <dbReference type="Proteomes" id="UP000569329"/>
    </source>
</evidence>
<organism evidence="1 2">
    <name type="scientific">Halosaccharopolyspora lacisalsi</name>
    <dbReference type="NCBI Taxonomy" id="1000566"/>
    <lineage>
        <taxon>Bacteria</taxon>
        <taxon>Bacillati</taxon>
        <taxon>Actinomycetota</taxon>
        <taxon>Actinomycetes</taxon>
        <taxon>Pseudonocardiales</taxon>
        <taxon>Pseudonocardiaceae</taxon>
        <taxon>Halosaccharopolyspora</taxon>
    </lineage>
</organism>
<keyword evidence="2" id="KW-1185">Reference proteome</keyword>
<protein>
    <submittedName>
        <fullName evidence="1">Uncharacterized protein</fullName>
    </submittedName>
</protein>
<proteinExistence type="predicted"/>
<comment type="caution">
    <text evidence="1">The sequence shown here is derived from an EMBL/GenBank/DDBJ whole genome shotgun (WGS) entry which is preliminary data.</text>
</comment>
<dbReference type="EMBL" id="JACGWZ010000001">
    <property type="protein sequence ID" value="MBA8823880.1"/>
    <property type="molecule type" value="Genomic_DNA"/>
</dbReference>